<dbReference type="EMBL" id="BSPV01000006">
    <property type="protein sequence ID" value="GLT15001.1"/>
    <property type="molecule type" value="Genomic_DNA"/>
</dbReference>
<organism evidence="1 2">
    <name type="scientific">Vibrio algivorus</name>
    <dbReference type="NCBI Taxonomy" id="1667024"/>
    <lineage>
        <taxon>Bacteria</taxon>
        <taxon>Pseudomonadati</taxon>
        <taxon>Pseudomonadota</taxon>
        <taxon>Gammaproteobacteria</taxon>
        <taxon>Vibrionales</taxon>
        <taxon>Vibrionaceae</taxon>
        <taxon>Vibrio</taxon>
    </lineage>
</organism>
<keyword evidence="2" id="KW-1185">Reference proteome</keyword>
<proteinExistence type="predicted"/>
<name>A0ABQ6EQH9_9VIBR</name>
<dbReference type="Proteomes" id="UP001157156">
    <property type="component" value="Unassembled WGS sequence"/>
</dbReference>
<reference evidence="2" key="1">
    <citation type="journal article" date="2019" name="Int. J. Syst. Evol. Microbiol.">
        <title>The Global Catalogue of Microorganisms (GCM) 10K type strain sequencing project: providing services to taxonomists for standard genome sequencing and annotation.</title>
        <authorList>
            <consortium name="The Broad Institute Genomics Platform"/>
            <consortium name="The Broad Institute Genome Sequencing Center for Infectious Disease"/>
            <person name="Wu L."/>
            <person name="Ma J."/>
        </authorList>
    </citation>
    <scope>NUCLEOTIDE SEQUENCE [LARGE SCALE GENOMIC DNA]</scope>
    <source>
        <strain evidence="2">NBRC 111146</strain>
    </source>
</reference>
<comment type="caution">
    <text evidence="1">The sequence shown here is derived from an EMBL/GenBank/DDBJ whole genome shotgun (WGS) entry which is preliminary data.</text>
</comment>
<sequence length="149" mass="17725">MTDDQLKEWQKLSHYQRRYAVAWWLYGVKSFGLETGIVWRSNVELYEIISLKPPKNRKSLVNAANRLWTRNNNQLERFIYGIDGIHWNNDRLRYYSKVWGFLYPNAGDYPFSNDPKSVWVTDLKYRYSFTNGGKLDLSEARGHGLPIDR</sequence>
<gene>
    <name evidence="1" type="ORF">GCM10007931_19760</name>
</gene>
<evidence type="ECO:0000313" key="2">
    <source>
        <dbReference type="Proteomes" id="UP001157156"/>
    </source>
</evidence>
<dbReference type="RefSeq" id="WP_089122335.1">
    <property type="nucleotide sequence ID" value="NZ_BSPV01000006.1"/>
</dbReference>
<evidence type="ECO:0000313" key="1">
    <source>
        <dbReference type="EMBL" id="GLT15001.1"/>
    </source>
</evidence>
<protein>
    <submittedName>
        <fullName evidence="1">Uncharacterized protein</fullName>
    </submittedName>
</protein>
<accession>A0ABQ6EQH9</accession>